<comment type="similarity">
    <text evidence="1">Belongs to the virb1 family.</text>
</comment>
<dbReference type="Gene3D" id="1.10.530.10">
    <property type="match status" value="1"/>
</dbReference>
<dbReference type="InterPro" id="IPR023346">
    <property type="entry name" value="Lysozyme-like_dom_sf"/>
</dbReference>
<protein>
    <submittedName>
        <fullName evidence="3">Lytic transglycosylase domain-containing protein</fullName>
    </submittedName>
</protein>
<accession>A0ABZ1DVF5</accession>
<gene>
    <name evidence="3" type="ORF">RPE78_08405</name>
</gene>
<feature type="domain" description="Transglycosylase SLT" evidence="2">
    <location>
        <begin position="35"/>
        <end position="127"/>
    </location>
</feature>
<name>A0ABZ1DVF5_9RHOB</name>
<evidence type="ECO:0000313" key="3">
    <source>
        <dbReference type="EMBL" id="WRY32736.1"/>
    </source>
</evidence>
<sequence length="145" mass="16352">MLLGLFALSACGATPKAPQQQMNLRPNETPQLRKMINQYADHYEIPRTLMHRVITRESGYRPDARNGSYYGLMQISPQTAGAMGFRGKPSGLLDPETNLKYAGKYLRGAWMCADGSSDKAVYWYSRGYYYEAKRRGILTETGLRG</sequence>
<dbReference type="SUPFAM" id="SSF53955">
    <property type="entry name" value="Lysozyme-like"/>
    <property type="match status" value="1"/>
</dbReference>
<proteinExistence type="inferred from homology"/>
<evidence type="ECO:0000256" key="1">
    <source>
        <dbReference type="ARBA" id="ARBA00009387"/>
    </source>
</evidence>
<dbReference type="RefSeq" id="WP_339109059.1">
    <property type="nucleotide sequence ID" value="NZ_CP135443.1"/>
</dbReference>
<dbReference type="EMBL" id="CP135443">
    <property type="protein sequence ID" value="WRY32736.1"/>
    <property type="molecule type" value="Genomic_DNA"/>
</dbReference>
<dbReference type="Pfam" id="PF01464">
    <property type="entry name" value="SLT"/>
    <property type="match status" value="1"/>
</dbReference>
<evidence type="ECO:0000259" key="2">
    <source>
        <dbReference type="Pfam" id="PF01464"/>
    </source>
</evidence>
<dbReference type="CDD" id="cd00254">
    <property type="entry name" value="LT-like"/>
    <property type="match status" value="1"/>
</dbReference>
<organism evidence="3 4">
    <name type="scientific">Thioclava litoralis</name>
    <dbReference type="NCBI Taxonomy" id="3076557"/>
    <lineage>
        <taxon>Bacteria</taxon>
        <taxon>Pseudomonadati</taxon>
        <taxon>Pseudomonadota</taxon>
        <taxon>Alphaproteobacteria</taxon>
        <taxon>Rhodobacterales</taxon>
        <taxon>Paracoccaceae</taxon>
        <taxon>Thioclava</taxon>
    </lineage>
</organism>
<dbReference type="InterPro" id="IPR008258">
    <property type="entry name" value="Transglycosylase_SLT_dom_1"/>
</dbReference>
<keyword evidence="4" id="KW-1185">Reference proteome</keyword>
<dbReference type="Proteomes" id="UP001623290">
    <property type="component" value="Chromosome"/>
</dbReference>
<reference evidence="3 4" key="1">
    <citation type="submission" date="2023-09" db="EMBL/GenBank/DDBJ databases">
        <title>Thioclava shenzhenensis sp. nov., a multidrug resistant bacteria-antagonizing species isolated from coastal seawater.</title>
        <authorList>
            <person name="Long M."/>
        </authorList>
    </citation>
    <scope>NUCLEOTIDE SEQUENCE [LARGE SCALE GENOMIC DNA]</scope>
    <source>
        <strain evidence="3 4">FTW29</strain>
    </source>
</reference>
<evidence type="ECO:0000313" key="4">
    <source>
        <dbReference type="Proteomes" id="UP001623290"/>
    </source>
</evidence>